<dbReference type="InterPro" id="IPR049945">
    <property type="entry name" value="AAA_22"/>
</dbReference>
<evidence type="ECO:0000259" key="1">
    <source>
        <dbReference type="Pfam" id="PF13401"/>
    </source>
</evidence>
<name>A0ABR9U8B7_9CYAN</name>
<comment type="caution">
    <text evidence="2">The sequence shown here is derived from an EMBL/GenBank/DDBJ whole genome shotgun (WGS) entry which is preliminary data.</text>
</comment>
<reference evidence="2 3" key="1">
    <citation type="submission" date="2020-10" db="EMBL/GenBank/DDBJ databases">
        <authorList>
            <person name="Castelo-Branco R."/>
            <person name="Eusebio N."/>
            <person name="Adriana R."/>
            <person name="Vieira A."/>
            <person name="Brugerolle De Fraissinette N."/>
            <person name="Rezende De Castro R."/>
            <person name="Schneider M.P."/>
            <person name="Vasconcelos V."/>
            <person name="Leao P.N."/>
        </authorList>
    </citation>
    <scope>NUCLEOTIDE SEQUENCE [LARGE SCALE GENOMIC DNA]</scope>
    <source>
        <strain evidence="2 3">LEGE 06226</strain>
    </source>
</reference>
<gene>
    <name evidence="2" type="ORF">IQ236_05555</name>
</gene>
<proteinExistence type="predicted"/>
<keyword evidence="2" id="KW-0547">Nucleotide-binding</keyword>
<organism evidence="2 3">
    <name type="scientific">Planktothrix mougeotii LEGE 06226</name>
    <dbReference type="NCBI Taxonomy" id="1828728"/>
    <lineage>
        <taxon>Bacteria</taxon>
        <taxon>Bacillati</taxon>
        <taxon>Cyanobacteriota</taxon>
        <taxon>Cyanophyceae</taxon>
        <taxon>Oscillatoriophycideae</taxon>
        <taxon>Oscillatoriales</taxon>
        <taxon>Microcoleaceae</taxon>
        <taxon>Planktothrix</taxon>
    </lineage>
</organism>
<feature type="domain" description="ORC1/DEAH AAA+ ATPase" evidence="1">
    <location>
        <begin position="1"/>
        <end position="91"/>
    </location>
</feature>
<dbReference type="InterPro" id="IPR027417">
    <property type="entry name" value="P-loop_NTPase"/>
</dbReference>
<sequence>MITLVGILGIGKTMLAVKLIEEIQTKFQYIIYRSLQYCPTIDVFLTDLLQSVISPAVFPNSLDRQVDLLLKFIKKHRCLIIIDDLQMLFETGQYAGQYKLEFEGYYLLFKQIAELSHPSSFLLITSEQPEYLTVDSPKFFRSLKLSGLGDCATKILKNKELLDQENWHDLIEKYQGHPLWLEMTATMIQELFSSRVTDFLAYPELILSNEITFQLNRLWSRLTKSEQQVINYLAKQENEVALMQVLQEIPDQPTDILKTIQSLKRRCLLEDTSYTDQHHASLLKINSILKYYIISQY</sequence>
<keyword evidence="3" id="KW-1185">Reference proteome</keyword>
<keyword evidence="2" id="KW-0067">ATP-binding</keyword>
<protein>
    <submittedName>
        <fullName evidence="2">ATP-binding protein</fullName>
    </submittedName>
</protein>
<evidence type="ECO:0000313" key="3">
    <source>
        <dbReference type="Proteomes" id="UP000640725"/>
    </source>
</evidence>
<evidence type="ECO:0000313" key="2">
    <source>
        <dbReference type="EMBL" id="MBE9142688.1"/>
    </source>
</evidence>
<accession>A0ABR9U8B7</accession>
<dbReference type="Proteomes" id="UP000640725">
    <property type="component" value="Unassembled WGS sequence"/>
</dbReference>
<dbReference type="GO" id="GO:0005524">
    <property type="term" value="F:ATP binding"/>
    <property type="evidence" value="ECO:0007669"/>
    <property type="project" value="UniProtKB-KW"/>
</dbReference>
<dbReference type="Pfam" id="PF13401">
    <property type="entry name" value="AAA_22"/>
    <property type="match status" value="1"/>
</dbReference>
<dbReference type="EMBL" id="JADEWU010000007">
    <property type="protein sequence ID" value="MBE9142688.1"/>
    <property type="molecule type" value="Genomic_DNA"/>
</dbReference>
<dbReference type="SUPFAM" id="SSF52540">
    <property type="entry name" value="P-loop containing nucleoside triphosphate hydrolases"/>
    <property type="match status" value="1"/>
</dbReference>
<dbReference type="PRINTS" id="PR00364">
    <property type="entry name" value="DISEASERSIST"/>
</dbReference>
<dbReference type="Gene3D" id="3.40.50.300">
    <property type="entry name" value="P-loop containing nucleotide triphosphate hydrolases"/>
    <property type="match status" value="1"/>
</dbReference>